<dbReference type="Gene3D" id="3.30.565.10">
    <property type="entry name" value="Histidine kinase-like ATPase, C-terminal domain"/>
    <property type="match status" value="1"/>
</dbReference>
<dbReference type="InterPro" id="IPR035965">
    <property type="entry name" value="PAS-like_dom_sf"/>
</dbReference>
<dbReference type="EC" id="2.7.13.3" evidence="2"/>
<evidence type="ECO:0000256" key="3">
    <source>
        <dbReference type="ARBA" id="ARBA00022553"/>
    </source>
</evidence>
<evidence type="ECO:0000256" key="1">
    <source>
        <dbReference type="ARBA" id="ARBA00000085"/>
    </source>
</evidence>
<evidence type="ECO:0000313" key="11">
    <source>
        <dbReference type="EMBL" id="SHK83341.1"/>
    </source>
</evidence>
<dbReference type="InterPro" id="IPR003594">
    <property type="entry name" value="HATPase_dom"/>
</dbReference>
<dbReference type="AlphaFoldDB" id="A0A1M6VPT0"/>
<dbReference type="Pfam" id="PF02518">
    <property type="entry name" value="HATPase_c"/>
    <property type="match status" value="1"/>
</dbReference>
<evidence type="ECO:0000256" key="7">
    <source>
        <dbReference type="SAM" id="Coils"/>
    </source>
</evidence>
<keyword evidence="5 11" id="KW-0418">Kinase</keyword>
<organism evidence="11 12">
    <name type="scientific">Xylanibacter ruminicola</name>
    <name type="common">Prevotella ruminicola</name>
    <dbReference type="NCBI Taxonomy" id="839"/>
    <lineage>
        <taxon>Bacteria</taxon>
        <taxon>Pseudomonadati</taxon>
        <taxon>Bacteroidota</taxon>
        <taxon>Bacteroidia</taxon>
        <taxon>Bacteroidales</taxon>
        <taxon>Prevotellaceae</taxon>
        <taxon>Xylanibacter</taxon>
    </lineage>
</organism>
<dbReference type="Pfam" id="PF00512">
    <property type="entry name" value="HisKA"/>
    <property type="match status" value="1"/>
</dbReference>
<feature type="coiled-coil region" evidence="7">
    <location>
        <begin position="283"/>
        <end position="310"/>
    </location>
</feature>
<feature type="transmembrane region" description="Helical" evidence="8">
    <location>
        <begin position="6"/>
        <end position="27"/>
    </location>
</feature>
<feature type="domain" description="PAC" evidence="10">
    <location>
        <begin position="371"/>
        <end position="423"/>
    </location>
</feature>
<dbReference type="InterPro" id="IPR000700">
    <property type="entry name" value="PAS-assoc_C"/>
</dbReference>
<feature type="domain" description="Histidine kinase" evidence="9">
    <location>
        <begin position="441"/>
        <end position="657"/>
    </location>
</feature>
<dbReference type="Gene3D" id="1.10.287.130">
    <property type="match status" value="1"/>
</dbReference>
<evidence type="ECO:0000256" key="2">
    <source>
        <dbReference type="ARBA" id="ARBA00012438"/>
    </source>
</evidence>
<dbReference type="CDD" id="cd00082">
    <property type="entry name" value="HisKA"/>
    <property type="match status" value="1"/>
</dbReference>
<dbReference type="InterPro" id="IPR004358">
    <property type="entry name" value="Sig_transdc_His_kin-like_C"/>
</dbReference>
<dbReference type="PANTHER" id="PTHR43711">
    <property type="entry name" value="TWO-COMPONENT HISTIDINE KINASE"/>
    <property type="match status" value="1"/>
</dbReference>
<dbReference type="SMART" id="SM00387">
    <property type="entry name" value="HATPase_c"/>
    <property type="match status" value="1"/>
</dbReference>
<evidence type="ECO:0000313" key="12">
    <source>
        <dbReference type="Proteomes" id="UP000184130"/>
    </source>
</evidence>
<dbReference type="EMBL" id="FRBD01000013">
    <property type="protein sequence ID" value="SHK83341.1"/>
    <property type="molecule type" value="Genomic_DNA"/>
</dbReference>
<dbReference type="OrthoDB" id="1108921at2"/>
<accession>A0A1M6VPT0</accession>
<dbReference type="InterPro" id="IPR036890">
    <property type="entry name" value="HATPase_C_sf"/>
</dbReference>
<dbReference type="InterPro" id="IPR005467">
    <property type="entry name" value="His_kinase_dom"/>
</dbReference>
<dbReference type="InterPro" id="IPR036097">
    <property type="entry name" value="HisK_dim/P_sf"/>
</dbReference>
<dbReference type="PROSITE" id="PS50109">
    <property type="entry name" value="HIS_KIN"/>
    <property type="match status" value="1"/>
</dbReference>
<dbReference type="PRINTS" id="PR00344">
    <property type="entry name" value="BCTRLSENSOR"/>
</dbReference>
<comment type="catalytic activity">
    <reaction evidence="1">
        <text>ATP + protein L-histidine = ADP + protein N-phospho-L-histidine.</text>
        <dbReference type="EC" id="2.7.13.3"/>
    </reaction>
</comment>
<gene>
    <name evidence="11" type="ORF">SAMN05216463_11382</name>
</gene>
<dbReference type="Gene3D" id="3.30.450.20">
    <property type="entry name" value="PAS domain"/>
    <property type="match status" value="2"/>
</dbReference>
<keyword evidence="8" id="KW-1133">Transmembrane helix</keyword>
<dbReference type="SUPFAM" id="SSF47384">
    <property type="entry name" value="Homodimeric domain of signal transducing histidine kinase"/>
    <property type="match status" value="1"/>
</dbReference>
<protein>
    <recommendedName>
        <fullName evidence="2">histidine kinase</fullName>
        <ecNumber evidence="2">2.7.13.3</ecNumber>
    </recommendedName>
</protein>
<dbReference type="RefSeq" id="WP_073208862.1">
    <property type="nucleotide sequence ID" value="NZ_FRBD01000013.1"/>
</dbReference>
<evidence type="ECO:0000256" key="8">
    <source>
        <dbReference type="SAM" id="Phobius"/>
    </source>
</evidence>
<evidence type="ECO:0000259" key="10">
    <source>
        <dbReference type="PROSITE" id="PS50113"/>
    </source>
</evidence>
<evidence type="ECO:0000256" key="6">
    <source>
        <dbReference type="ARBA" id="ARBA00023012"/>
    </source>
</evidence>
<dbReference type="SUPFAM" id="SSF55874">
    <property type="entry name" value="ATPase domain of HSP90 chaperone/DNA topoisomerase II/histidine kinase"/>
    <property type="match status" value="1"/>
</dbReference>
<evidence type="ECO:0000256" key="4">
    <source>
        <dbReference type="ARBA" id="ARBA00022679"/>
    </source>
</evidence>
<keyword evidence="4" id="KW-0808">Transferase</keyword>
<dbReference type="Proteomes" id="UP000184130">
    <property type="component" value="Unassembled WGS sequence"/>
</dbReference>
<keyword evidence="8" id="KW-0472">Membrane</keyword>
<dbReference type="InterPro" id="IPR003661">
    <property type="entry name" value="HisK_dim/P_dom"/>
</dbReference>
<dbReference type="SMART" id="SM00388">
    <property type="entry name" value="HisKA"/>
    <property type="match status" value="1"/>
</dbReference>
<dbReference type="PANTHER" id="PTHR43711:SF31">
    <property type="entry name" value="HISTIDINE KINASE"/>
    <property type="match status" value="1"/>
</dbReference>
<dbReference type="PROSITE" id="PS50113">
    <property type="entry name" value="PAC"/>
    <property type="match status" value="1"/>
</dbReference>
<keyword evidence="3" id="KW-0597">Phosphoprotein</keyword>
<name>A0A1M6VPT0_XYLRU</name>
<reference evidence="11 12" key="1">
    <citation type="submission" date="2016-11" db="EMBL/GenBank/DDBJ databases">
        <authorList>
            <person name="Jaros S."/>
            <person name="Januszkiewicz K."/>
            <person name="Wedrychowicz H."/>
        </authorList>
    </citation>
    <scope>NUCLEOTIDE SEQUENCE [LARGE SCALE GENOMIC DNA]</scope>
    <source>
        <strain evidence="11 12">KHT3</strain>
    </source>
</reference>
<keyword evidence="7" id="KW-0175">Coiled coil</keyword>
<proteinExistence type="predicted"/>
<dbReference type="GO" id="GO:0000155">
    <property type="term" value="F:phosphorelay sensor kinase activity"/>
    <property type="evidence" value="ECO:0007669"/>
    <property type="project" value="InterPro"/>
</dbReference>
<evidence type="ECO:0000256" key="5">
    <source>
        <dbReference type="ARBA" id="ARBA00022777"/>
    </source>
</evidence>
<keyword evidence="6" id="KW-0902">Two-component regulatory system</keyword>
<keyword evidence="8" id="KW-0812">Transmembrane</keyword>
<dbReference type="InterPro" id="IPR050736">
    <property type="entry name" value="Sensor_HK_Regulatory"/>
</dbReference>
<dbReference type="SUPFAM" id="SSF55785">
    <property type="entry name" value="PYP-like sensor domain (PAS domain)"/>
    <property type="match status" value="1"/>
</dbReference>
<evidence type="ECO:0000259" key="9">
    <source>
        <dbReference type="PROSITE" id="PS50109"/>
    </source>
</evidence>
<sequence>MQILIVILTLMVIIIGVILNRITLYSIRRNTERAKDMATIMQHTLDENNYVIRLNLQNRLADNLYGNFLPHEGMSYEESLNYIHPDDKHIYMAFMNRLVKGAKSSECMFRWDRSTKEHKHDWRYLRDVGIVEYDEQDKKKPVNFYCTLYDQTEQMLLEKEDIELTDRYRKLFEQSIVGQAFYDKDGHLLTANKKLREILKFKGDNDPFYYRFPLFEIPNFRFIIYKKEKEDLYFCTRTIITEREVDCYVEIRIHPIFNNDKELEMFTLYIRDISQERELYHQQKKNEAQIQRTNKKIAEYENELKYLMDNIEMRFFRASFIKREISFYKDMSAPEITMDFDKLLSYFNGTPFIEEMKKNPYDFFKEPKRLLSHSRSFFQNNDKLEWHFIDFVPFHDEEGKLTGTYGVFRNVTNLINKQELLKEETERANQSGLRKSAFLANMSHEIRTPLNAIVGFSEVLPMLTTDAERAQIIKVINNNCDMLLRLVNDILALSSFESGDIKIEPTKTDFAQCFNNLSISLAKRVQNPNVEFKTESPYPTFITTIDGGRIQQVITNFVTNAVKYTKTGHIKIGYKKQVRHDLEGLYIYCEDTGAGIPKEHQKKVFDRFVKLNDFVQGTGLGLSICKAIADNCGGEIGVTSEGRDCGSTFWLWIPCKEETTI</sequence>